<protein>
    <submittedName>
        <fullName evidence="1">Uncharacterized protein</fullName>
    </submittedName>
</protein>
<organism evidence="1 2">
    <name type="scientific">Ciona savignyi</name>
    <name type="common">Pacific transparent sea squirt</name>
    <dbReference type="NCBI Taxonomy" id="51511"/>
    <lineage>
        <taxon>Eukaryota</taxon>
        <taxon>Metazoa</taxon>
        <taxon>Chordata</taxon>
        <taxon>Tunicata</taxon>
        <taxon>Ascidiacea</taxon>
        <taxon>Phlebobranchia</taxon>
        <taxon>Cionidae</taxon>
        <taxon>Ciona</taxon>
    </lineage>
</organism>
<keyword evidence="2" id="KW-1185">Reference proteome</keyword>
<accession>H2ZFF7</accession>
<name>H2ZFF7_CIOSA</name>
<sequence length="73" mass="8199">MKTNSKGRFVPKFGKKPKCFQPPVKNVAKCITTGTKKKNKFDMLFRTAGKGQQEKTNLKKHKFDSLFSSASSS</sequence>
<dbReference type="InParanoid" id="H2ZFF7"/>
<dbReference type="AlphaFoldDB" id="H2ZFF7"/>
<reference evidence="1" key="2">
    <citation type="submission" date="2025-08" db="UniProtKB">
        <authorList>
            <consortium name="Ensembl"/>
        </authorList>
    </citation>
    <scope>IDENTIFICATION</scope>
</reference>
<reference evidence="1" key="3">
    <citation type="submission" date="2025-09" db="UniProtKB">
        <authorList>
            <consortium name="Ensembl"/>
        </authorList>
    </citation>
    <scope>IDENTIFICATION</scope>
</reference>
<reference evidence="2" key="1">
    <citation type="submission" date="2003-08" db="EMBL/GenBank/DDBJ databases">
        <authorList>
            <person name="Birren B."/>
            <person name="Nusbaum C."/>
            <person name="Abebe A."/>
            <person name="Abouelleil A."/>
            <person name="Adekoya E."/>
            <person name="Ait-zahra M."/>
            <person name="Allen N."/>
            <person name="Allen T."/>
            <person name="An P."/>
            <person name="Anderson M."/>
            <person name="Anderson S."/>
            <person name="Arachchi H."/>
            <person name="Armbruster J."/>
            <person name="Bachantsang P."/>
            <person name="Baldwin J."/>
            <person name="Barry A."/>
            <person name="Bayul T."/>
            <person name="Blitshsteyn B."/>
            <person name="Bloom T."/>
            <person name="Blye J."/>
            <person name="Boguslavskiy L."/>
            <person name="Borowsky M."/>
            <person name="Boukhgalter B."/>
            <person name="Brunache A."/>
            <person name="Butler J."/>
            <person name="Calixte N."/>
            <person name="Calvo S."/>
            <person name="Camarata J."/>
            <person name="Campo K."/>
            <person name="Chang J."/>
            <person name="Cheshatsang Y."/>
            <person name="Citroen M."/>
            <person name="Collymore A."/>
            <person name="Considine T."/>
            <person name="Cook A."/>
            <person name="Cooke P."/>
            <person name="Corum B."/>
            <person name="Cuomo C."/>
            <person name="David R."/>
            <person name="Dawoe T."/>
            <person name="Degray S."/>
            <person name="Dodge S."/>
            <person name="Dooley K."/>
            <person name="Dorje P."/>
            <person name="Dorjee K."/>
            <person name="Dorris L."/>
            <person name="Duffey N."/>
            <person name="Dupes A."/>
            <person name="Elkins T."/>
            <person name="Engels R."/>
            <person name="Erickson J."/>
            <person name="Farina A."/>
            <person name="Faro S."/>
            <person name="Ferreira P."/>
            <person name="Fischer H."/>
            <person name="Fitzgerald M."/>
            <person name="Foley K."/>
            <person name="Gage D."/>
            <person name="Galagan J."/>
            <person name="Gearin G."/>
            <person name="Gnerre S."/>
            <person name="Gnirke A."/>
            <person name="Goyette A."/>
            <person name="Graham J."/>
            <person name="Grandbois E."/>
            <person name="Gyaltsen K."/>
            <person name="Hafez N."/>
            <person name="Hagopian D."/>
            <person name="Hagos B."/>
            <person name="Hall J."/>
            <person name="Hatcher B."/>
            <person name="Heller A."/>
            <person name="Higgins H."/>
            <person name="Honan T."/>
            <person name="Horn A."/>
            <person name="Houde N."/>
            <person name="Hughes L."/>
            <person name="Hulme W."/>
            <person name="Husby E."/>
            <person name="Iliev I."/>
            <person name="Jaffe D."/>
            <person name="Jones C."/>
            <person name="Kamal M."/>
            <person name="Kamat A."/>
            <person name="Kamvysselis M."/>
            <person name="Karlsson E."/>
            <person name="Kells C."/>
            <person name="Kieu A."/>
            <person name="Kisner P."/>
            <person name="Kodira C."/>
            <person name="Kulbokas E."/>
            <person name="Labutti K."/>
            <person name="Lama D."/>
            <person name="Landers T."/>
            <person name="Leger J."/>
            <person name="Levine S."/>
            <person name="Lewis D."/>
            <person name="Lewis T."/>
            <person name="Lindblad-toh K."/>
            <person name="Liu X."/>
            <person name="Lokyitsang T."/>
            <person name="Lokyitsang Y."/>
            <person name="Lucien O."/>
            <person name="Lui A."/>
            <person name="Ma L.J."/>
            <person name="Mabbitt R."/>
            <person name="Macdonald J."/>
            <person name="Maclean C."/>
            <person name="Major J."/>
            <person name="Manning J."/>
            <person name="Marabella R."/>
            <person name="Maru K."/>
            <person name="Matthews C."/>
            <person name="Mauceli E."/>
            <person name="Mccarthy M."/>
            <person name="Mcdonough S."/>
            <person name="Mcghee T."/>
            <person name="Meldrim J."/>
            <person name="Meneus L."/>
            <person name="Mesirov J."/>
            <person name="Mihalev A."/>
            <person name="Mihova T."/>
            <person name="Mikkelsen T."/>
            <person name="Mlenga V."/>
            <person name="Moru K."/>
            <person name="Mozes J."/>
            <person name="Mulrain L."/>
            <person name="Munson G."/>
            <person name="Naylor J."/>
            <person name="Newes C."/>
            <person name="Nguyen C."/>
            <person name="Nguyen N."/>
            <person name="Nguyen T."/>
            <person name="Nicol R."/>
            <person name="Nielsen C."/>
            <person name="Nizzari M."/>
            <person name="Norbu C."/>
            <person name="Norbu N."/>
            <person name="O'donnell P."/>
            <person name="Okoawo O."/>
            <person name="O'leary S."/>
            <person name="Omotosho B."/>
            <person name="O'neill K."/>
            <person name="Osman S."/>
            <person name="Parker S."/>
            <person name="Perrin D."/>
            <person name="Phunkhang P."/>
            <person name="Piqani B."/>
            <person name="Purcell S."/>
            <person name="Rachupka T."/>
            <person name="Ramasamy U."/>
            <person name="Rameau R."/>
            <person name="Ray V."/>
            <person name="Raymond C."/>
            <person name="Retta R."/>
            <person name="Richardson S."/>
            <person name="Rise C."/>
            <person name="Rodriguez J."/>
            <person name="Rogers J."/>
            <person name="Rogov P."/>
            <person name="Rutman M."/>
            <person name="Schupbach R."/>
            <person name="Seaman C."/>
            <person name="Settipalli S."/>
            <person name="Sharpe T."/>
            <person name="Sheridan J."/>
            <person name="Sherpa N."/>
            <person name="Shi J."/>
            <person name="Smirnov S."/>
            <person name="Smith C."/>
            <person name="Sougnez C."/>
            <person name="Spencer B."/>
            <person name="Stalker J."/>
            <person name="Stange-thomann N."/>
            <person name="Stavropoulos S."/>
            <person name="Stetson K."/>
            <person name="Stone C."/>
            <person name="Stone S."/>
            <person name="Stubbs M."/>
            <person name="Talamas J."/>
            <person name="Tchuinga P."/>
            <person name="Tenzing P."/>
            <person name="Tesfaye S."/>
            <person name="Theodore J."/>
            <person name="Thoulutsang Y."/>
            <person name="Topham K."/>
            <person name="Towey S."/>
            <person name="Tsamla T."/>
            <person name="Tsomo N."/>
            <person name="Vallee D."/>
            <person name="Vassiliev H."/>
            <person name="Venkataraman V."/>
            <person name="Vinson J."/>
            <person name="Vo A."/>
            <person name="Wade C."/>
            <person name="Wang S."/>
            <person name="Wangchuk T."/>
            <person name="Wangdi T."/>
            <person name="Whittaker C."/>
            <person name="Wilkinson J."/>
            <person name="Wu Y."/>
            <person name="Wyman D."/>
            <person name="Yadav S."/>
            <person name="Yang S."/>
            <person name="Yang X."/>
            <person name="Yeager S."/>
            <person name="Yee E."/>
            <person name="Young G."/>
            <person name="Zainoun J."/>
            <person name="Zembeck L."/>
            <person name="Zimmer A."/>
            <person name="Zody M."/>
            <person name="Lander E."/>
        </authorList>
    </citation>
    <scope>NUCLEOTIDE SEQUENCE [LARGE SCALE GENOMIC DNA]</scope>
</reference>
<proteinExistence type="predicted"/>
<dbReference type="Ensembl" id="ENSCSAVT00000016504.1">
    <property type="protein sequence ID" value="ENSCSAVP00000016323.1"/>
    <property type="gene ID" value="ENSCSAVG00000009607.1"/>
</dbReference>
<evidence type="ECO:0000313" key="2">
    <source>
        <dbReference type="Proteomes" id="UP000007875"/>
    </source>
</evidence>
<evidence type="ECO:0000313" key="1">
    <source>
        <dbReference type="Ensembl" id="ENSCSAVP00000016323.1"/>
    </source>
</evidence>
<dbReference type="Proteomes" id="UP000007875">
    <property type="component" value="Unassembled WGS sequence"/>
</dbReference>
<dbReference type="HOGENOM" id="CLU_2704115_0_0_1"/>